<evidence type="ECO:0000313" key="1">
    <source>
        <dbReference type="EMBL" id="KAK8161589.1"/>
    </source>
</evidence>
<comment type="caution">
    <text evidence="1">The sequence shown here is derived from an EMBL/GenBank/DDBJ whole genome shotgun (WGS) entry which is preliminary data.</text>
</comment>
<dbReference type="Proteomes" id="UP001456524">
    <property type="component" value="Unassembled WGS sequence"/>
</dbReference>
<protein>
    <submittedName>
        <fullName evidence="1">Uncharacterized protein</fullName>
    </submittedName>
</protein>
<reference evidence="1 2" key="1">
    <citation type="journal article" date="2022" name="G3 (Bethesda)">
        <title>Enemy or ally: a genomic approach to elucidate the lifestyle of Phyllosticta citrichinaensis.</title>
        <authorList>
            <person name="Buijs V.A."/>
            <person name="Groenewald J.Z."/>
            <person name="Haridas S."/>
            <person name="LaButti K.M."/>
            <person name="Lipzen A."/>
            <person name="Martin F.M."/>
            <person name="Barry K."/>
            <person name="Grigoriev I.V."/>
            <person name="Crous P.W."/>
            <person name="Seidl M.F."/>
        </authorList>
    </citation>
    <scope>NUCLEOTIDE SEQUENCE [LARGE SCALE GENOMIC DNA]</scope>
    <source>
        <strain evidence="1 2">CBS 129764</strain>
    </source>
</reference>
<evidence type="ECO:0000313" key="2">
    <source>
        <dbReference type="Proteomes" id="UP001456524"/>
    </source>
</evidence>
<organism evidence="1 2">
    <name type="scientific">Phyllosticta citrichinensis</name>
    <dbReference type="NCBI Taxonomy" id="1130410"/>
    <lineage>
        <taxon>Eukaryota</taxon>
        <taxon>Fungi</taxon>
        <taxon>Dikarya</taxon>
        <taxon>Ascomycota</taxon>
        <taxon>Pezizomycotina</taxon>
        <taxon>Dothideomycetes</taxon>
        <taxon>Dothideomycetes incertae sedis</taxon>
        <taxon>Botryosphaeriales</taxon>
        <taxon>Phyllostictaceae</taxon>
        <taxon>Phyllosticta</taxon>
    </lineage>
</organism>
<name>A0ABR1XN81_9PEZI</name>
<dbReference type="EMBL" id="JBBWUH010000007">
    <property type="protein sequence ID" value="KAK8161589.1"/>
    <property type="molecule type" value="Genomic_DNA"/>
</dbReference>
<accession>A0ABR1XN81</accession>
<sequence>MSATGRAFGVHVLRRRCAGLFGVCRYATGFTDLGRPCAAARGLAIDDDWMRCHPERDHVARAPVALELDLSEHAFPCFLSGNNHICKSKKRKEFGLQKEGELLDSNRIV</sequence>
<proteinExistence type="predicted"/>
<gene>
    <name evidence="1" type="ORF">IWX90DRAFT_416617</name>
</gene>
<keyword evidence="2" id="KW-1185">Reference proteome</keyword>